<dbReference type="Gene3D" id="3.40.50.450">
    <property type="match status" value="1"/>
</dbReference>
<sequence>MYRIIIAGGRDFNDYELLKKEVSGFLKTLDIDNGLEIVSGGAKGVDAMGERFANENDVAVKLFPAEWSKYGRGAGPKRNRQMSEYATHLIAFWNGESKGTRSIITLAKKYDLNVTVISV</sequence>
<dbReference type="EMBL" id="LAZR01000410">
    <property type="protein sequence ID" value="KKN70151.1"/>
    <property type="molecule type" value="Genomic_DNA"/>
</dbReference>
<name>A0A0F9V995_9ZZZZ</name>
<dbReference type="SUPFAM" id="SSF102405">
    <property type="entry name" value="MCP/YpsA-like"/>
    <property type="match status" value="1"/>
</dbReference>
<gene>
    <name evidence="2" type="ORF">LCGC14_0433830</name>
</gene>
<organism evidence="2">
    <name type="scientific">marine sediment metagenome</name>
    <dbReference type="NCBI Taxonomy" id="412755"/>
    <lineage>
        <taxon>unclassified sequences</taxon>
        <taxon>metagenomes</taxon>
        <taxon>ecological metagenomes</taxon>
    </lineage>
</organism>
<proteinExistence type="predicted"/>
<evidence type="ECO:0000259" key="1">
    <source>
        <dbReference type="Pfam" id="PF10686"/>
    </source>
</evidence>
<comment type="caution">
    <text evidence="2">The sequence shown here is derived from an EMBL/GenBank/DDBJ whole genome shotgun (WGS) entry which is preliminary data.</text>
</comment>
<dbReference type="InterPro" id="IPR019627">
    <property type="entry name" value="YAcAr"/>
</dbReference>
<dbReference type="Pfam" id="PF10686">
    <property type="entry name" value="YAcAr"/>
    <property type="match status" value="1"/>
</dbReference>
<reference evidence="2" key="1">
    <citation type="journal article" date="2015" name="Nature">
        <title>Complex archaea that bridge the gap between prokaryotes and eukaryotes.</title>
        <authorList>
            <person name="Spang A."/>
            <person name="Saw J.H."/>
            <person name="Jorgensen S.L."/>
            <person name="Zaremba-Niedzwiedzka K."/>
            <person name="Martijn J."/>
            <person name="Lind A.E."/>
            <person name="van Eijk R."/>
            <person name="Schleper C."/>
            <person name="Guy L."/>
            <person name="Ettema T.J."/>
        </authorList>
    </citation>
    <scope>NUCLEOTIDE SEQUENCE</scope>
</reference>
<feature type="domain" description="YspA cpYpsA-related SLOG" evidence="1">
    <location>
        <begin position="3"/>
        <end position="70"/>
    </location>
</feature>
<dbReference type="AlphaFoldDB" id="A0A0F9V995"/>
<protein>
    <recommendedName>
        <fullName evidence="1">YspA cpYpsA-related SLOG domain-containing protein</fullName>
    </recommendedName>
</protein>
<evidence type="ECO:0000313" key="2">
    <source>
        <dbReference type="EMBL" id="KKN70151.1"/>
    </source>
</evidence>
<accession>A0A0F9V995</accession>